<evidence type="ECO:0000313" key="2">
    <source>
        <dbReference type="Proteomes" id="UP000729402"/>
    </source>
</evidence>
<organism evidence="1 2">
    <name type="scientific">Zizania palustris</name>
    <name type="common">Northern wild rice</name>
    <dbReference type="NCBI Taxonomy" id="103762"/>
    <lineage>
        <taxon>Eukaryota</taxon>
        <taxon>Viridiplantae</taxon>
        <taxon>Streptophyta</taxon>
        <taxon>Embryophyta</taxon>
        <taxon>Tracheophyta</taxon>
        <taxon>Spermatophyta</taxon>
        <taxon>Magnoliopsida</taxon>
        <taxon>Liliopsida</taxon>
        <taxon>Poales</taxon>
        <taxon>Poaceae</taxon>
        <taxon>BOP clade</taxon>
        <taxon>Oryzoideae</taxon>
        <taxon>Oryzeae</taxon>
        <taxon>Zizaniinae</taxon>
        <taxon>Zizania</taxon>
    </lineage>
</organism>
<comment type="caution">
    <text evidence="1">The sequence shown here is derived from an EMBL/GenBank/DDBJ whole genome shotgun (WGS) entry which is preliminary data.</text>
</comment>
<proteinExistence type="predicted"/>
<dbReference type="AlphaFoldDB" id="A0A8J6BF25"/>
<reference evidence="1" key="2">
    <citation type="submission" date="2021-02" db="EMBL/GenBank/DDBJ databases">
        <authorList>
            <person name="Kimball J.A."/>
            <person name="Haas M.W."/>
            <person name="Macchietto M."/>
            <person name="Kono T."/>
            <person name="Duquette J."/>
            <person name="Shao M."/>
        </authorList>
    </citation>
    <scope>NUCLEOTIDE SEQUENCE</scope>
    <source>
        <tissue evidence="1">Fresh leaf tissue</tissue>
    </source>
</reference>
<name>A0A8J6BF25_ZIZPA</name>
<evidence type="ECO:0000313" key="1">
    <source>
        <dbReference type="EMBL" id="KAG8086907.1"/>
    </source>
</evidence>
<reference evidence="1" key="1">
    <citation type="journal article" date="2021" name="bioRxiv">
        <title>Whole Genome Assembly and Annotation of Northern Wild Rice, Zizania palustris L., Supports a Whole Genome Duplication in the Zizania Genus.</title>
        <authorList>
            <person name="Haas M."/>
            <person name="Kono T."/>
            <person name="Macchietto M."/>
            <person name="Millas R."/>
            <person name="McGilp L."/>
            <person name="Shao M."/>
            <person name="Duquette J."/>
            <person name="Hirsch C.N."/>
            <person name="Kimball J."/>
        </authorList>
    </citation>
    <scope>NUCLEOTIDE SEQUENCE</scope>
    <source>
        <tissue evidence="1">Fresh leaf tissue</tissue>
    </source>
</reference>
<accession>A0A8J6BF25</accession>
<dbReference type="EMBL" id="JAAALK010000082">
    <property type="protein sequence ID" value="KAG8086907.1"/>
    <property type="molecule type" value="Genomic_DNA"/>
</dbReference>
<sequence>MADHGRQEMIHAAAAPAPAAMYGGVAASSATTTAQGSNGGGDWWSAAVAAAASCSAPDEMPGFGGGWPAAVAASHADASRSSTAGNAAASFLGVAWIELARHRQLHNFPRTCRASPPTLPPSPCHRRWPPAGIISSLS</sequence>
<dbReference type="Proteomes" id="UP000729402">
    <property type="component" value="Unassembled WGS sequence"/>
</dbReference>
<feature type="non-terminal residue" evidence="1">
    <location>
        <position position="138"/>
    </location>
</feature>
<gene>
    <name evidence="1" type="ORF">GUJ93_ZPchr0010g7766</name>
</gene>
<keyword evidence="2" id="KW-1185">Reference proteome</keyword>
<protein>
    <submittedName>
        <fullName evidence="1">Uncharacterized protein</fullName>
    </submittedName>
</protein>